<gene>
    <name evidence="1" type="ORF">SCHPADRAFT_943272</name>
</gene>
<dbReference type="InterPro" id="IPR012348">
    <property type="entry name" value="RNR-like"/>
</dbReference>
<dbReference type="Proteomes" id="UP000053477">
    <property type="component" value="Unassembled WGS sequence"/>
</dbReference>
<keyword evidence="2" id="KW-1185">Reference proteome</keyword>
<dbReference type="SUPFAM" id="SSF47240">
    <property type="entry name" value="Ferritin-like"/>
    <property type="match status" value="1"/>
</dbReference>
<dbReference type="STRING" id="27342.A0A0H2RYW1"/>
<dbReference type="InParanoid" id="A0A0H2RYW1"/>
<evidence type="ECO:0000313" key="2">
    <source>
        <dbReference type="Proteomes" id="UP000053477"/>
    </source>
</evidence>
<dbReference type="InterPro" id="IPR009078">
    <property type="entry name" value="Ferritin-like_SF"/>
</dbReference>
<protein>
    <submittedName>
        <fullName evidence="1">Uncharacterized protein</fullName>
    </submittedName>
</protein>
<dbReference type="AlphaFoldDB" id="A0A0H2RYW1"/>
<dbReference type="GO" id="GO:0016491">
    <property type="term" value="F:oxidoreductase activity"/>
    <property type="evidence" value="ECO:0007669"/>
    <property type="project" value="InterPro"/>
</dbReference>
<sequence length="89" mass="9435">MLSCKEVGGAVLASLGLLSLLASTPVQNIVLSAIIAVASTVTLLRPTLMTVCAVRKSTANFHLVWSMYKKAEASSWTAEEVDLSKDVVQ</sequence>
<reference evidence="1 2" key="1">
    <citation type="submission" date="2015-04" db="EMBL/GenBank/DDBJ databases">
        <title>Complete genome sequence of Schizopora paradoxa KUC8140, a cosmopolitan wood degrader in East Asia.</title>
        <authorList>
            <consortium name="DOE Joint Genome Institute"/>
            <person name="Min B."/>
            <person name="Park H."/>
            <person name="Jang Y."/>
            <person name="Kim J.-J."/>
            <person name="Kim K.H."/>
            <person name="Pangilinan J."/>
            <person name="Lipzen A."/>
            <person name="Riley R."/>
            <person name="Grigoriev I.V."/>
            <person name="Spatafora J.W."/>
            <person name="Choi I.-G."/>
        </authorList>
    </citation>
    <scope>NUCLEOTIDE SEQUENCE [LARGE SCALE GENOMIC DNA]</scope>
    <source>
        <strain evidence="1 2">KUC8140</strain>
    </source>
</reference>
<evidence type="ECO:0000313" key="1">
    <source>
        <dbReference type="EMBL" id="KLO09931.1"/>
    </source>
</evidence>
<accession>A0A0H2RYW1</accession>
<proteinExistence type="predicted"/>
<organism evidence="1 2">
    <name type="scientific">Schizopora paradoxa</name>
    <dbReference type="NCBI Taxonomy" id="27342"/>
    <lineage>
        <taxon>Eukaryota</taxon>
        <taxon>Fungi</taxon>
        <taxon>Dikarya</taxon>
        <taxon>Basidiomycota</taxon>
        <taxon>Agaricomycotina</taxon>
        <taxon>Agaricomycetes</taxon>
        <taxon>Hymenochaetales</taxon>
        <taxon>Schizoporaceae</taxon>
        <taxon>Schizopora</taxon>
    </lineage>
</organism>
<dbReference type="EMBL" id="KQ086041">
    <property type="protein sequence ID" value="KLO09931.1"/>
    <property type="molecule type" value="Genomic_DNA"/>
</dbReference>
<dbReference type="Gene3D" id="1.10.620.20">
    <property type="entry name" value="Ribonucleotide Reductase, subunit A"/>
    <property type="match status" value="1"/>
</dbReference>
<name>A0A0H2RYW1_9AGAM</name>